<accession>F8SK46</accession>
<gene>
    <name evidence="1" type="primary">173</name>
</gene>
<dbReference type="KEGG" id="vg:26643701"/>
<dbReference type="EMBL" id="HQ630627">
    <property type="protein sequence ID" value="AEH03596.1"/>
    <property type="molecule type" value="Genomic_DNA"/>
</dbReference>
<dbReference type="OrthoDB" id="27219at10239"/>
<name>F8SK46_BPPA3</name>
<sequence length="106" mass="12265">MNAVVDLKMMVIQRIRAFDVELSEDLYRRMPAIGTLEQLNQYFQLLLASYAQSTLELRTLLNANDPLEVWCANFQKKVLPFLSKHRLPPCTDSRATAMYQCESKPI</sequence>
<organism evidence="1 2">
    <name type="scientific">Pseudomonas phage PhiPA3</name>
    <name type="common">Pseudomonas aeruginosa phage PhiPA3</name>
    <dbReference type="NCBI Taxonomy" id="998086"/>
    <lineage>
        <taxon>Viruses</taxon>
        <taxon>Duplodnaviria</taxon>
        <taxon>Heunggongvirae</taxon>
        <taxon>Uroviricota</taxon>
        <taxon>Caudoviricetes</taxon>
        <taxon>Chimalliviridae</taxon>
        <taxon>Miltoncavirus</taxon>
        <taxon>Miltoncavirus PhiPA3</taxon>
    </lineage>
</organism>
<organismHost>
    <name type="scientific">Pseudomonas aeruginosa</name>
    <dbReference type="NCBI Taxonomy" id="287"/>
</organismHost>
<dbReference type="Proteomes" id="UP000008388">
    <property type="component" value="Segment"/>
</dbReference>
<evidence type="ECO:0000313" key="1">
    <source>
        <dbReference type="EMBL" id="AEH03596.1"/>
    </source>
</evidence>
<dbReference type="RefSeq" id="YP_009217252.1">
    <property type="nucleotide sequence ID" value="NC_028999.1"/>
</dbReference>
<reference evidence="1 2" key="1">
    <citation type="journal article" date="2011" name="Microbiology">
        <title>The Pseudomonas aeruginosa generalized transducing phage phiPA3 is a new member of the phiKZ-like group of 'jumbo' phages, and infects model laboratory strains and clinical isolates from cystic fibrosis patients.</title>
        <authorList>
            <person name="Monson R."/>
            <person name="Foulds I."/>
            <person name="Foweraker J."/>
            <person name="Welch M."/>
            <person name="Salmond G.P."/>
        </authorList>
    </citation>
    <scope>NUCLEOTIDE SEQUENCE [LARGE SCALE GENOMIC DNA]</scope>
</reference>
<proteinExistence type="predicted"/>
<keyword evidence="2" id="KW-1185">Reference proteome</keyword>
<evidence type="ECO:0000313" key="2">
    <source>
        <dbReference type="Proteomes" id="UP000008388"/>
    </source>
</evidence>
<dbReference type="GeneID" id="26643701"/>
<protein>
    <submittedName>
        <fullName evidence="1">Uncharacterized protein 173</fullName>
    </submittedName>
</protein>